<evidence type="ECO:0000256" key="1">
    <source>
        <dbReference type="ARBA" id="ARBA00022723"/>
    </source>
</evidence>
<dbReference type="AlphaFoldDB" id="A0A9R1XXR9"/>
<evidence type="ECO:0000256" key="3">
    <source>
        <dbReference type="ARBA" id="ARBA00022833"/>
    </source>
</evidence>
<evidence type="ECO:0000256" key="2">
    <source>
        <dbReference type="ARBA" id="ARBA00022771"/>
    </source>
</evidence>
<evidence type="ECO:0000313" key="8">
    <source>
        <dbReference type="Proteomes" id="UP000235145"/>
    </source>
</evidence>
<dbReference type="GO" id="GO:0003676">
    <property type="term" value="F:nucleic acid binding"/>
    <property type="evidence" value="ECO:0007669"/>
    <property type="project" value="InterPro"/>
</dbReference>
<keyword evidence="1" id="KW-0479">Metal-binding</keyword>
<dbReference type="InterPro" id="IPR007527">
    <property type="entry name" value="Znf_SWIM"/>
</dbReference>
<reference evidence="7 8" key="1">
    <citation type="journal article" date="2017" name="Nat. Commun.">
        <title>Genome assembly with in vitro proximity ligation data and whole-genome triplication in lettuce.</title>
        <authorList>
            <person name="Reyes-Chin-Wo S."/>
            <person name="Wang Z."/>
            <person name="Yang X."/>
            <person name="Kozik A."/>
            <person name="Arikit S."/>
            <person name="Song C."/>
            <person name="Xia L."/>
            <person name="Froenicke L."/>
            <person name="Lavelle D.O."/>
            <person name="Truco M.J."/>
            <person name="Xia R."/>
            <person name="Zhu S."/>
            <person name="Xu C."/>
            <person name="Xu H."/>
            <person name="Xu X."/>
            <person name="Cox K."/>
            <person name="Korf I."/>
            <person name="Meyers B.C."/>
            <person name="Michelmore R.W."/>
        </authorList>
    </citation>
    <scope>NUCLEOTIDE SEQUENCE [LARGE SCALE GENOMIC DNA]</scope>
    <source>
        <strain evidence="8">cv. Salinas</strain>
        <tissue evidence="7">Seedlings</tissue>
    </source>
</reference>
<organism evidence="7 8">
    <name type="scientific">Lactuca sativa</name>
    <name type="common">Garden lettuce</name>
    <dbReference type="NCBI Taxonomy" id="4236"/>
    <lineage>
        <taxon>Eukaryota</taxon>
        <taxon>Viridiplantae</taxon>
        <taxon>Streptophyta</taxon>
        <taxon>Embryophyta</taxon>
        <taxon>Tracheophyta</taxon>
        <taxon>Spermatophyta</taxon>
        <taxon>Magnoliopsida</taxon>
        <taxon>eudicotyledons</taxon>
        <taxon>Gunneridae</taxon>
        <taxon>Pentapetalae</taxon>
        <taxon>asterids</taxon>
        <taxon>campanulids</taxon>
        <taxon>Asterales</taxon>
        <taxon>Asteraceae</taxon>
        <taxon>Cichorioideae</taxon>
        <taxon>Cichorieae</taxon>
        <taxon>Lactucinae</taxon>
        <taxon>Lactuca</taxon>
    </lineage>
</organism>
<feature type="domain" description="SWIM-type" evidence="6">
    <location>
        <begin position="528"/>
        <end position="560"/>
    </location>
</feature>
<dbReference type="Proteomes" id="UP000235145">
    <property type="component" value="Unassembled WGS sequence"/>
</dbReference>
<dbReference type="EMBL" id="NBSK02000001">
    <property type="protein sequence ID" value="KAJ0228049.1"/>
    <property type="molecule type" value="Genomic_DNA"/>
</dbReference>
<gene>
    <name evidence="7" type="ORF">LSAT_V11C100027240</name>
</gene>
<sequence length="828" mass="95721">MHEECKKFYYCEPDMSLMEGLNPISDDVEYSSFIFDAYGTDGVISVYVDHIGVGVDGWHDDEDNDDDEHESCIDGENEDSIDELRNVAFEFNEDVVHMNRTSNDPFLSKLCVDDEDANNIVDDDNRREVELMDINYVLKKNDRIRLLVRCSKGACTFRLWASWMSDEESFQIKSLKVDHNCARNFKFGSLVTYAWIGSHYTKEIVESQKISVRKLRLKVMAKFGIQVSMRQCRRAKKYALKLVEGNLIEHYGKLWSYCHEILRTNPGSTVKLDIKDGPDGKKYFSKFYCCFQGVKQGWIEGCRRVIGIDGCFLKVVNVENKQNWKWFLKLLIDDLHLNLGNGFSLMLDQHKGLIEAVKELLPYIEHRQCARHICQNLQKRFTGAIYHTLFWRASKATTKHAFKVVMKEIETLNLDAHHYLMEKDPKTWSRAFFQTGRCCDAVENGFSESFNVVIVDARKKPIITMLEEIRLYMMDRIYNMKLKGQQWENHICPEIRDKVNLLKKAQRHYQVLPSGLNQFEIRGAIDAYEVDLERKTCSCRLWQLNGYGYAHSVASISFLNRDVEAYVDNMFSTTTFRKAYNYRIAPMNSSDMWPETNYTPPLPPINRRMPGRPTTKRKKSTTKNTGTHMVSKAGKKIRCSICKEIGHNKATCPQRRPQKLNVEKQKKQKKQKVCVNQNAGQGSTSEPQQHEEFEMTPIEMDTTQNDMQVAPTDVESNSAGDFRHYMQFTTPKCYEGDEGVMGEEADVVEEAVVVEQVVQDEEAEEVDPVIQVDNEVAPVNQVQQVCVRPISNILKRIKRRKSERILKLKLGKTIGGVDDLGIRREKLL</sequence>
<dbReference type="InterPro" id="IPR036875">
    <property type="entry name" value="Znf_CCHC_sf"/>
</dbReference>
<evidence type="ECO:0000313" key="7">
    <source>
        <dbReference type="EMBL" id="KAJ0228049.1"/>
    </source>
</evidence>
<keyword evidence="3" id="KW-0862">Zinc</keyword>
<comment type="caution">
    <text evidence="7">The sequence shown here is derived from an EMBL/GenBank/DDBJ whole genome shotgun (WGS) entry which is preliminary data.</text>
</comment>
<evidence type="ECO:0000256" key="5">
    <source>
        <dbReference type="SAM" id="MobiDB-lite"/>
    </source>
</evidence>
<proteinExistence type="predicted"/>
<name>A0A9R1XXR9_LACSA</name>
<evidence type="ECO:0000256" key="4">
    <source>
        <dbReference type="PROSITE-ProRule" id="PRU00325"/>
    </source>
</evidence>
<dbReference type="InterPro" id="IPR006564">
    <property type="entry name" value="Znf_PMZ"/>
</dbReference>
<accession>A0A9R1XXR9</accession>
<evidence type="ECO:0000259" key="6">
    <source>
        <dbReference type="PROSITE" id="PS50966"/>
    </source>
</evidence>
<feature type="region of interest" description="Disordered" evidence="5">
    <location>
        <begin position="653"/>
        <end position="690"/>
    </location>
</feature>
<dbReference type="SMART" id="SM00575">
    <property type="entry name" value="ZnF_PMZ"/>
    <property type="match status" value="1"/>
</dbReference>
<dbReference type="PANTHER" id="PTHR31973:SF189">
    <property type="entry name" value="TRANSPOSASE, MUDR, PLANT, MULE TRANSPOSASE DOMAIN PROTEIN-RELATED"/>
    <property type="match status" value="1"/>
</dbReference>
<dbReference type="SUPFAM" id="SSF57756">
    <property type="entry name" value="Retrovirus zinc finger-like domains"/>
    <property type="match status" value="1"/>
</dbReference>
<protein>
    <recommendedName>
        <fullName evidence="6">SWIM-type domain-containing protein</fullName>
    </recommendedName>
</protein>
<dbReference type="GO" id="GO:0008270">
    <property type="term" value="F:zinc ion binding"/>
    <property type="evidence" value="ECO:0007669"/>
    <property type="project" value="UniProtKB-KW"/>
</dbReference>
<keyword evidence="2 4" id="KW-0863">Zinc-finger</keyword>
<dbReference type="PANTHER" id="PTHR31973">
    <property type="entry name" value="POLYPROTEIN, PUTATIVE-RELATED"/>
    <property type="match status" value="1"/>
</dbReference>
<keyword evidence="8" id="KW-1185">Reference proteome</keyword>
<feature type="region of interest" description="Disordered" evidence="5">
    <location>
        <begin position="600"/>
        <end position="629"/>
    </location>
</feature>
<dbReference type="PROSITE" id="PS50966">
    <property type="entry name" value="ZF_SWIM"/>
    <property type="match status" value="1"/>
</dbReference>